<comment type="caution">
    <text evidence="2">The sequence shown here is derived from an EMBL/GenBank/DDBJ whole genome shotgun (WGS) entry which is preliminary data.</text>
</comment>
<evidence type="ECO:0000313" key="3">
    <source>
        <dbReference type="Proteomes" id="UP000276301"/>
    </source>
</evidence>
<evidence type="ECO:0000256" key="1">
    <source>
        <dbReference type="SAM" id="MobiDB-lite"/>
    </source>
</evidence>
<accession>A0A498CNH9</accession>
<dbReference type="AlphaFoldDB" id="A0A498CNH9"/>
<dbReference type="Proteomes" id="UP000276301">
    <property type="component" value="Unassembled WGS sequence"/>
</dbReference>
<dbReference type="RefSeq" id="WP_147437541.1">
    <property type="nucleotide sequence ID" value="NZ_RCHT01000013.1"/>
</dbReference>
<evidence type="ECO:0000313" key="2">
    <source>
        <dbReference type="EMBL" id="RLL10624.1"/>
    </source>
</evidence>
<organism evidence="2 3">
    <name type="scientific">Anaerotruncus massiliensis</name>
    <name type="common">ex Liu et al. 2021</name>
    <dbReference type="NCBI Taxonomy" id="2321404"/>
    <lineage>
        <taxon>Bacteria</taxon>
        <taxon>Bacillati</taxon>
        <taxon>Bacillota</taxon>
        <taxon>Clostridia</taxon>
        <taxon>Eubacteriales</taxon>
        <taxon>Oscillospiraceae</taxon>
        <taxon>Anaerotruncus</taxon>
    </lineage>
</organism>
<reference evidence="2 3" key="1">
    <citation type="submission" date="2018-10" db="EMBL/GenBank/DDBJ databases">
        <title>Anaerotruncus faecis sp. nov., isolated from human feces.</title>
        <authorList>
            <person name="Wang Y.-J."/>
        </authorList>
    </citation>
    <scope>NUCLEOTIDE SEQUENCE [LARGE SCALE GENOMIC DNA]</scope>
    <source>
        <strain evidence="2 3">22A2-44</strain>
    </source>
</reference>
<gene>
    <name evidence="2" type="ORF">D4A47_08250</name>
</gene>
<proteinExistence type="predicted"/>
<protein>
    <submittedName>
        <fullName evidence="2">Uncharacterized protein</fullName>
    </submittedName>
</protein>
<feature type="compositionally biased region" description="Basic and acidic residues" evidence="1">
    <location>
        <begin position="40"/>
        <end position="63"/>
    </location>
</feature>
<dbReference type="EMBL" id="RCHT01000013">
    <property type="protein sequence ID" value="RLL10624.1"/>
    <property type="molecule type" value="Genomic_DNA"/>
</dbReference>
<keyword evidence="3" id="KW-1185">Reference proteome</keyword>
<feature type="region of interest" description="Disordered" evidence="1">
    <location>
        <begin position="13"/>
        <end position="78"/>
    </location>
</feature>
<sequence length="78" mass="8995">MSNRDEFEDLIKNFKLDDVEDPAPAQTPPPRRPAFDFEEDNQRYSASRERRPAGAAAVRERPARRMQPPPEYRAPAAQ</sequence>
<name>A0A498CNH9_9FIRM</name>
<feature type="non-terminal residue" evidence="2">
    <location>
        <position position="78"/>
    </location>
</feature>